<evidence type="ECO:0000313" key="3">
    <source>
        <dbReference type="Proteomes" id="UP000290289"/>
    </source>
</evidence>
<name>A0A498I0V3_MALDO</name>
<evidence type="ECO:0008006" key="4">
    <source>
        <dbReference type="Google" id="ProtNLM"/>
    </source>
</evidence>
<sequence>MASEEQRAPIFNGNSFDFWQIRMKTIFRSHELSNILENRYPGDCKGSLGYLASKNLLVINKMNDDDSLFVYLAKQFNLINQRRSYGDDLSNQRIVQKLLISLPQTHDGVASVSFNVSKCFAFSSVAIFLCFLTFRVSIHSACFINAFTRRK</sequence>
<keyword evidence="1" id="KW-0812">Transmembrane</keyword>
<keyword evidence="1" id="KW-0472">Membrane</keyword>
<keyword evidence="1" id="KW-1133">Transmembrane helix</keyword>
<dbReference type="Proteomes" id="UP000290289">
    <property type="component" value="Chromosome 15"/>
</dbReference>
<keyword evidence="3" id="KW-1185">Reference proteome</keyword>
<gene>
    <name evidence="2" type="ORF">DVH24_029474</name>
</gene>
<accession>A0A498I0V3</accession>
<reference evidence="2 3" key="1">
    <citation type="submission" date="2018-10" db="EMBL/GenBank/DDBJ databases">
        <title>A high-quality apple genome assembly.</title>
        <authorList>
            <person name="Hu J."/>
        </authorList>
    </citation>
    <scope>NUCLEOTIDE SEQUENCE [LARGE SCALE GENOMIC DNA]</scope>
    <source>
        <strain evidence="3">cv. HFTH1</strain>
        <tissue evidence="2">Young leaf</tissue>
    </source>
</reference>
<feature type="transmembrane region" description="Helical" evidence="1">
    <location>
        <begin position="120"/>
        <end position="147"/>
    </location>
</feature>
<organism evidence="2 3">
    <name type="scientific">Malus domestica</name>
    <name type="common">Apple</name>
    <name type="synonym">Pyrus malus</name>
    <dbReference type="NCBI Taxonomy" id="3750"/>
    <lineage>
        <taxon>Eukaryota</taxon>
        <taxon>Viridiplantae</taxon>
        <taxon>Streptophyta</taxon>
        <taxon>Embryophyta</taxon>
        <taxon>Tracheophyta</taxon>
        <taxon>Spermatophyta</taxon>
        <taxon>Magnoliopsida</taxon>
        <taxon>eudicotyledons</taxon>
        <taxon>Gunneridae</taxon>
        <taxon>Pentapetalae</taxon>
        <taxon>rosids</taxon>
        <taxon>fabids</taxon>
        <taxon>Rosales</taxon>
        <taxon>Rosaceae</taxon>
        <taxon>Amygdaloideae</taxon>
        <taxon>Maleae</taxon>
        <taxon>Malus</taxon>
    </lineage>
</organism>
<evidence type="ECO:0000256" key="1">
    <source>
        <dbReference type="SAM" id="Phobius"/>
    </source>
</evidence>
<protein>
    <recommendedName>
        <fullName evidence="4">DUF4219 domain-containing protein</fullName>
    </recommendedName>
</protein>
<dbReference type="AlphaFoldDB" id="A0A498I0V3"/>
<comment type="caution">
    <text evidence="2">The sequence shown here is derived from an EMBL/GenBank/DDBJ whole genome shotgun (WGS) entry which is preliminary data.</text>
</comment>
<evidence type="ECO:0000313" key="2">
    <source>
        <dbReference type="EMBL" id="RXH74753.1"/>
    </source>
</evidence>
<dbReference type="EMBL" id="RDQH01000341">
    <property type="protein sequence ID" value="RXH74753.1"/>
    <property type="molecule type" value="Genomic_DNA"/>
</dbReference>
<proteinExistence type="predicted"/>